<feature type="transmembrane region" description="Helical" evidence="1">
    <location>
        <begin position="20"/>
        <end position="39"/>
    </location>
</feature>
<protein>
    <submittedName>
        <fullName evidence="2">Uncharacterized protein</fullName>
    </submittedName>
</protein>
<dbReference type="AlphaFoldDB" id="A0A3B0UQY0"/>
<gene>
    <name evidence="2" type="ORF">MNBD_CHLOROFLEXI01-4076</name>
</gene>
<sequence length="117" mass="13203">MSDSTTLISKRAGWKTAVNILGPLLITLLMLVVSLEVGLRIFYKLIPIEVCAADPIIGTYICQPYFEYDKPIRIGYRYTPGFQLEGMWNPANPYLANSDNSTAPTERDDSFAYRFVT</sequence>
<evidence type="ECO:0000256" key="1">
    <source>
        <dbReference type="SAM" id="Phobius"/>
    </source>
</evidence>
<keyword evidence="1" id="KW-0472">Membrane</keyword>
<keyword evidence="1" id="KW-0812">Transmembrane</keyword>
<accession>A0A3B0UQY0</accession>
<keyword evidence="1" id="KW-1133">Transmembrane helix</keyword>
<evidence type="ECO:0000313" key="2">
    <source>
        <dbReference type="EMBL" id="VAW33288.1"/>
    </source>
</evidence>
<name>A0A3B0UQY0_9ZZZZ</name>
<reference evidence="2" key="1">
    <citation type="submission" date="2018-06" db="EMBL/GenBank/DDBJ databases">
        <authorList>
            <person name="Zhirakovskaya E."/>
        </authorList>
    </citation>
    <scope>NUCLEOTIDE SEQUENCE</scope>
</reference>
<organism evidence="2">
    <name type="scientific">hydrothermal vent metagenome</name>
    <dbReference type="NCBI Taxonomy" id="652676"/>
    <lineage>
        <taxon>unclassified sequences</taxon>
        <taxon>metagenomes</taxon>
        <taxon>ecological metagenomes</taxon>
    </lineage>
</organism>
<dbReference type="EMBL" id="UOEU01000438">
    <property type="protein sequence ID" value="VAW33288.1"/>
    <property type="molecule type" value="Genomic_DNA"/>
</dbReference>
<proteinExistence type="predicted"/>
<feature type="non-terminal residue" evidence="2">
    <location>
        <position position="117"/>
    </location>
</feature>